<dbReference type="InterPro" id="IPR012223">
    <property type="entry name" value="TEII"/>
</dbReference>
<protein>
    <submittedName>
        <fullName evidence="4">Thioesterase</fullName>
    </submittedName>
</protein>
<sequence>MPAEEIVEPQPDDQVAHDRAEHLGTVQRRSGRARELTAQTGAKGVRAEVGEPGQLSRRGQYRVLRQVDRIACRVIDRPTHGVGEHGFPQVADSDGLLVGWHDVDPIELNRAPDKTSQLHFAPTILNADDFALLSPRDDSNPRTVPFRRRNGMITAGKHRTVGSGRLTTGSGARARKVIMTHIIDEPTGSLRRFGAAPSHGTTTLVCFPHAGGSASFFAPLADALTPGVTVLAAQYPGRQDRLAEPCLDAIGPLSDLMYRATRAVPPQPLVLFGHSMGAIVAFEVARRLELDGGPQPVRLIVSGRGAPGRTRAGQPSWNNDTALLEEMRSLGGTDVGVLDDPDLTELVLPAMRADVKAHEEYRPVPGATVSVPITALLGEEDPTTSVEDVREWDQHTRSGFDLRLFPGGHFYLSPPPHAVVAALTEIVLGQNAR</sequence>
<accession>A0A558B709</accession>
<dbReference type="EMBL" id="VJWX01000374">
    <property type="protein sequence ID" value="TVT32297.1"/>
    <property type="molecule type" value="Genomic_DNA"/>
</dbReference>
<dbReference type="InterPro" id="IPR029058">
    <property type="entry name" value="AB_hydrolase_fold"/>
</dbReference>
<evidence type="ECO:0000256" key="1">
    <source>
        <dbReference type="ARBA" id="ARBA00007169"/>
    </source>
</evidence>
<comment type="similarity">
    <text evidence="1">Belongs to the thioesterase family.</text>
</comment>
<gene>
    <name evidence="4" type="ORF">FNH05_27795</name>
</gene>
<dbReference type="AlphaFoldDB" id="A0A558B709"/>
<dbReference type="Proteomes" id="UP000320011">
    <property type="component" value="Unassembled WGS sequence"/>
</dbReference>
<name>A0A558B709_9PSEU</name>
<feature type="domain" description="Thioesterase" evidence="3">
    <location>
        <begin position="203"/>
        <end position="414"/>
    </location>
</feature>
<evidence type="ECO:0000256" key="2">
    <source>
        <dbReference type="SAM" id="MobiDB-lite"/>
    </source>
</evidence>
<dbReference type="SUPFAM" id="SSF53474">
    <property type="entry name" value="alpha/beta-Hydrolases"/>
    <property type="match status" value="1"/>
</dbReference>
<evidence type="ECO:0000259" key="3">
    <source>
        <dbReference type="Pfam" id="PF00975"/>
    </source>
</evidence>
<dbReference type="GO" id="GO:0008610">
    <property type="term" value="P:lipid biosynthetic process"/>
    <property type="evidence" value="ECO:0007669"/>
    <property type="project" value="TreeGrafter"/>
</dbReference>
<dbReference type="InterPro" id="IPR001031">
    <property type="entry name" value="Thioesterase"/>
</dbReference>
<comment type="caution">
    <text evidence="4">The sequence shown here is derived from an EMBL/GenBank/DDBJ whole genome shotgun (WGS) entry which is preliminary data.</text>
</comment>
<dbReference type="Gene3D" id="3.40.50.1820">
    <property type="entry name" value="alpha/beta hydrolase"/>
    <property type="match status" value="1"/>
</dbReference>
<reference evidence="4 5" key="2">
    <citation type="submission" date="2019-08" db="EMBL/GenBank/DDBJ databases">
        <title>Amycolatopsis acidicola sp. nov., isolated from peat swamp forest soil.</title>
        <authorList>
            <person name="Srisuk N."/>
        </authorList>
    </citation>
    <scope>NUCLEOTIDE SEQUENCE [LARGE SCALE GENOMIC DNA]</scope>
    <source>
        <strain evidence="4 5">TBRC 6029</strain>
    </source>
</reference>
<evidence type="ECO:0000313" key="4">
    <source>
        <dbReference type="EMBL" id="TVT32297.1"/>
    </source>
</evidence>
<keyword evidence="5" id="KW-1185">Reference proteome</keyword>
<dbReference type="Pfam" id="PF00975">
    <property type="entry name" value="Thioesterase"/>
    <property type="match status" value="1"/>
</dbReference>
<dbReference type="PANTHER" id="PTHR11487:SF0">
    <property type="entry name" value="S-ACYL FATTY ACID SYNTHASE THIOESTERASE, MEDIUM CHAIN"/>
    <property type="match status" value="1"/>
</dbReference>
<organism evidence="4 5">
    <name type="scientific">Amycolatopsis rhizosphaerae</name>
    <dbReference type="NCBI Taxonomy" id="2053003"/>
    <lineage>
        <taxon>Bacteria</taxon>
        <taxon>Bacillati</taxon>
        <taxon>Actinomycetota</taxon>
        <taxon>Actinomycetes</taxon>
        <taxon>Pseudonocardiales</taxon>
        <taxon>Pseudonocardiaceae</taxon>
        <taxon>Amycolatopsis</taxon>
    </lineage>
</organism>
<reference evidence="4 5" key="1">
    <citation type="submission" date="2019-07" db="EMBL/GenBank/DDBJ databases">
        <authorList>
            <person name="Duangmal K."/>
            <person name="Teo W.F.A."/>
        </authorList>
    </citation>
    <scope>NUCLEOTIDE SEQUENCE [LARGE SCALE GENOMIC DNA]</scope>
    <source>
        <strain evidence="4 5">TBRC 6029</strain>
    </source>
</reference>
<proteinExistence type="inferred from homology"/>
<dbReference type="PANTHER" id="PTHR11487">
    <property type="entry name" value="THIOESTERASE"/>
    <property type="match status" value="1"/>
</dbReference>
<feature type="region of interest" description="Disordered" evidence="2">
    <location>
        <begin position="25"/>
        <end position="53"/>
    </location>
</feature>
<evidence type="ECO:0000313" key="5">
    <source>
        <dbReference type="Proteomes" id="UP000320011"/>
    </source>
</evidence>
<dbReference type="OrthoDB" id="4169718at2"/>